<protein>
    <recommendedName>
        <fullName evidence="5">Geranylgeranyl pyrophosphate synthetase</fullName>
    </recommendedName>
</protein>
<dbReference type="EMBL" id="MOOB01000519">
    <property type="protein sequence ID" value="OQE50795.1"/>
    <property type="molecule type" value="Genomic_DNA"/>
</dbReference>
<dbReference type="PANTHER" id="PTHR35179:SF2">
    <property type="entry name" value="START DOMAIN-CONTAINING PROTEIN"/>
    <property type="match status" value="1"/>
</dbReference>
<dbReference type="PANTHER" id="PTHR35179">
    <property type="entry name" value="PROTEIN CBG02620"/>
    <property type="match status" value="1"/>
</dbReference>
<evidence type="ECO:0008006" key="5">
    <source>
        <dbReference type="Google" id="ProtNLM"/>
    </source>
</evidence>
<keyword evidence="4" id="KW-1185">Reference proteome</keyword>
<dbReference type="Proteomes" id="UP000191691">
    <property type="component" value="Unassembled WGS sequence"/>
</dbReference>
<dbReference type="STRING" id="60175.A0A1V6VAU0"/>
<accession>A0A1V6VAU0</accession>
<dbReference type="EMBL" id="MOOB01000134">
    <property type="protein sequence ID" value="OQE69424.1"/>
    <property type="molecule type" value="Genomic_DNA"/>
</dbReference>
<reference evidence="4" key="2">
    <citation type="journal article" date="2017" name="Nat. Microbiol.">
        <title>Global analysis of biosynthetic gene clusters reveals vast potential of secondary metabolite production in Penicillium species.</title>
        <authorList>
            <person name="Nielsen J.C."/>
            <person name="Grijseels S."/>
            <person name="Prigent S."/>
            <person name="Ji B."/>
            <person name="Dainat J."/>
            <person name="Nielsen K.F."/>
            <person name="Frisvad J.C."/>
            <person name="Workman M."/>
            <person name="Nielsen J."/>
        </authorList>
    </citation>
    <scope>NUCLEOTIDE SEQUENCE [LARGE SCALE GENOMIC DNA]</scope>
    <source>
        <strain evidence="4">IBT 13039</strain>
    </source>
</reference>
<organism evidence="1 4">
    <name type="scientific">Penicillium nalgiovense</name>
    <dbReference type="NCBI Taxonomy" id="60175"/>
    <lineage>
        <taxon>Eukaryota</taxon>
        <taxon>Fungi</taxon>
        <taxon>Dikarya</taxon>
        <taxon>Ascomycota</taxon>
        <taxon>Pezizomycotina</taxon>
        <taxon>Eurotiomycetes</taxon>
        <taxon>Eurotiomycetidae</taxon>
        <taxon>Eurotiales</taxon>
        <taxon>Aspergillaceae</taxon>
        <taxon>Penicillium</taxon>
    </lineage>
</organism>
<name>A0A1V6VAU0_PENNA</name>
<evidence type="ECO:0000313" key="1">
    <source>
        <dbReference type="EMBL" id="OQE47784.1"/>
    </source>
</evidence>
<evidence type="ECO:0000313" key="2">
    <source>
        <dbReference type="EMBL" id="OQE50795.1"/>
    </source>
</evidence>
<evidence type="ECO:0000313" key="4">
    <source>
        <dbReference type="Proteomes" id="UP000191691"/>
    </source>
</evidence>
<sequence length="436" mass="48677">MTSEGIEEISRLDLKPFAPAEALITDVKHLASYNWIEASTPTIAVPGSPAQWSPLSGLRQLKKDSGLVYISQNAARHPDSPLEPLFRSLYIEHPSFDINSIDIVTDRNNIRKLLSFTKPTLSKNNLGAFTIQVDMAAQTAIFSRDETATYEVIGPGEFRGFGHEFEKAYKITRVKDSTGHHRIISYRLGGLSFLVRHETDGCVGDLKSSTKDERPTEENLADILSSLTLTSEASSMDESSVESNLTIKREGHMAPRESTLEIKTRVFHKPLELTEVAAQLWVSQTPKLVRAYHQRGIFSTPKVEDVTAAVKDWERTHQDAITKLVALIKCILRVTRNWGGSSTVRYDPLKDKLEITKVERTKVLPEDLYSRWETPIPANVVRKASVHGPEVTQKMRNTRRPTAALGKDEALPHGIKAEPAKLRHATIAALTNEQDS</sequence>
<comment type="caution">
    <text evidence="1">The sequence shown here is derived from an EMBL/GenBank/DDBJ whole genome shotgun (WGS) entry which is preliminary data.</text>
</comment>
<dbReference type="EMBL" id="MOOB01000603">
    <property type="protein sequence ID" value="OQE47784.1"/>
    <property type="molecule type" value="Genomic_DNA"/>
</dbReference>
<proteinExistence type="predicted"/>
<evidence type="ECO:0000313" key="3">
    <source>
        <dbReference type="EMBL" id="OQE69424.1"/>
    </source>
</evidence>
<gene>
    <name evidence="3" type="ORF">PENNAL_c0134G10830</name>
    <name evidence="2" type="ORF">PENNAL_c0519G01382</name>
    <name evidence="1" type="ORF">PENNAL_c0603G03166</name>
</gene>
<reference evidence="1" key="1">
    <citation type="submission" date="2016-10" db="EMBL/GenBank/DDBJ databases">
        <title>Uncovering the secondary metabolism of Penicillium species provides insights into the evolution of 6-MSA pathways.</title>
        <authorList>
            <person name="Nielsen J.C."/>
            <person name="Nielsen J."/>
        </authorList>
    </citation>
    <scope>NUCLEOTIDE SEQUENCE [LARGE SCALE GENOMIC DNA]</scope>
    <source>
        <strain evidence="1">IBT 13039</strain>
    </source>
</reference>
<dbReference type="AlphaFoldDB" id="A0A1V6VAU0"/>